<evidence type="ECO:0000256" key="5">
    <source>
        <dbReference type="ARBA" id="ARBA00023015"/>
    </source>
</evidence>
<dbReference type="CDD" id="cd00082">
    <property type="entry name" value="HisKA"/>
    <property type="match status" value="1"/>
</dbReference>
<feature type="modified residue" description="4-aspartylphosphate" evidence="7">
    <location>
        <position position="55"/>
    </location>
</feature>
<reference evidence="12" key="1">
    <citation type="journal article" date="2021" name="Microb. Physiol.">
        <title>Proteogenomic Insights into the Physiology of Marine, Sulfate-Reducing, Filamentous Desulfonema limicola and Desulfonema magnum.</title>
        <authorList>
            <person name="Schnaars V."/>
            <person name="Wohlbrand L."/>
            <person name="Scheve S."/>
            <person name="Hinrichs C."/>
            <person name="Reinhardt R."/>
            <person name="Rabus R."/>
        </authorList>
    </citation>
    <scope>NUCLEOTIDE SEQUENCE</scope>
    <source>
        <strain evidence="12">5ac10</strain>
    </source>
</reference>
<dbReference type="Gene3D" id="3.30.565.10">
    <property type="entry name" value="Histidine kinase-like ATPase, C-terminal domain"/>
    <property type="match status" value="1"/>
</dbReference>
<organism evidence="12 13">
    <name type="scientific">Desulfonema limicola</name>
    <dbReference type="NCBI Taxonomy" id="45656"/>
    <lineage>
        <taxon>Bacteria</taxon>
        <taxon>Pseudomonadati</taxon>
        <taxon>Thermodesulfobacteriota</taxon>
        <taxon>Desulfobacteria</taxon>
        <taxon>Desulfobacterales</taxon>
        <taxon>Desulfococcaceae</taxon>
        <taxon>Desulfonema</taxon>
    </lineage>
</organism>
<evidence type="ECO:0000256" key="4">
    <source>
        <dbReference type="ARBA" id="ARBA00023012"/>
    </source>
</evidence>
<accession>A0A975B735</accession>
<evidence type="ECO:0000313" key="13">
    <source>
        <dbReference type="Proteomes" id="UP000663720"/>
    </source>
</evidence>
<dbReference type="SMART" id="SM00387">
    <property type="entry name" value="HATPase_c"/>
    <property type="match status" value="1"/>
</dbReference>
<dbReference type="Gene3D" id="1.10.287.130">
    <property type="match status" value="1"/>
</dbReference>
<dbReference type="SUPFAM" id="SSF55874">
    <property type="entry name" value="ATPase domain of HSP90 chaperone/DNA topoisomerase II/histidine kinase"/>
    <property type="match status" value="1"/>
</dbReference>
<keyword evidence="12" id="KW-0808">Transferase</keyword>
<dbReference type="InterPro" id="IPR003661">
    <property type="entry name" value="HisK_dim/P_dom"/>
</dbReference>
<dbReference type="InterPro" id="IPR001789">
    <property type="entry name" value="Sig_transdc_resp-reg_receiver"/>
</dbReference>
<dbReference type="GO" id="GO:0000155">
    <property type="term" value="F:phosphorelay sensor kinase activity"/>
    <property type="evidence" value="ECO:0007669"/>
    <property type="project" value="InterPro"/>
</dbReference>
<comment type="catalytic activity">
    <reaction evidence="1">
        <text>ATP + protein L-histidine = ADP + protein N-phospho-L-histidine.</text>
        <dbReference type="EC" id="2.7.13.3"/>
    </reaction>
</comment>
<dbReference type="FunFam" id="3.40.50.2300:FF:000018">
    <property type="entry name" value="DNA-binding transcriptional regulator NtrC"/>
    <property type="match status" value="1"/>
</dbReference>
<dbReference type="Pfam" id="PF02518">
    <property type="entry name" value="HATPase_c"/>
    <property type="match status" value="1"/>
</dbReference>
<evidence type="ECO:0000256" key="6">
    <source>
        <dbReference type="ARBA" id="ARBA00023163"/>
    </source>
</evidence>
<feature type="region of interest" description="Disordered" evidence="9">
    <location>
        <begin position="375"/>
        <end position="396"/>
    </location>
</feature>
<keyword evidence="13" id="KW-1185">Reference proteome</keyword>
<keyword evidence="12" id="KW-0418">Kinase</keyword>
<proteinExistence type="predicted"/>
<dbReference type="KEGG" id="dli:dnl_23330"/>
<evidence type="ECO:0000313" key="12">
    <source>
        <dbReference type="EMBL" id="QTA80047.1"/>
    </source>
</evidence>
<feature type="coiled-coil region" evidence="8">
    <location>
        <begin position="122"/>
        <end position="153"/>
    </location>
</feature>
<dbReference type="Pfam" id="PF00072">
    <property type="entry name" value="Response_reg"/>
    <property type="match status" value="1"/>
</dbReference>
<evidence type="ECO:0000259" key="10">
    <source>
        <dbReference type="PROSITE" id="PS50109"/>
    </source>
</evidence>
<keyword evidence="4" id="KW-0902">Two-component regulatory system</keyword>
<evidence type="ECO:0000256" key="1">
    <source>
        <dbReference type="ARBA" id="ARBA00000085"/>
    </source>
</evidence>
<dbReference type="Proteomes" id="UP000663720">
    <property type="component" value="Chromosome"/>
</dbReference>
<dbReference type="SUPFAM" id="SSF52172">
    <property type="entry name" value="CheY-like"/>
    <property type="match status" value="1"/>
</dbReference>
<dbReference type="Gene3D" id="3.40.50.2300">
    <property type="match status" value="1"/>
</dbReference>
<evidence type="ECO:0000259" key="11">
    <source>
        <dbReference type="PROSITE" id="PS50110"/>
    </source>
</evidence>
<evidence type="ECO:0000256" key="3">
    <source>
        <dbReference type="ARBA" id="ARBA00022553"/>
    </source>
</evidence>
<dbReference type="EMBL" id="CP061799">
    <property type="protein sequence ID" value="QTA80047.1"/>
    <property type="molecule type" value="Genomic_DNA"/>
</dbReference>
<keyword evidence="6" id="KW-0804">Transcription</keyword>
<keyword evidence="8" id="KW-0175">Coiled coil</keyword>
<dbReference type="PANTHER" id="PTHR43547">
    <property type="entry name" value="TWO-COMPONENT HISTIDINE KINASE"/>
    <property type="match status" value="1"/>
</dbReference>
<dbReference type="InterPro" id="IPR005467">
    <property type="entry name" value="His_kinase_dom"/>
</dbReference>
<dbReference type="InterPro" id="IPR011006">
    <property type="entry name" value="CheY-like_superfamily"/>
</dbReference>
<dbReference type="AlphaFoldDB" id="A0A975B735"/>
<dbReference type="InterPro" id="IPR004358">
    <property type="entry name" value="Sig_transdc_His_kin-like_C"/>
</dbReference>
<dbReference type="PROSITE" id="PS50109">
    <property type="entry name" value="HIS_KIN"/>
    <property type="match status" value="1"/>
</dbReference>
<name>A0A975B735_9BACT</name>
<evidence type="ECO:0000256" key="7">
    <source>
        <dbReference type="PROSITE-ProRule" id="PRU00169"/>
    </source>
</evidence>
<dbReference type="InterPro" id="IPR003594">
    <property type="entry name" value="HATPase_dom"/>
</dbReference>
<keyword evidence="3 7" id="KW-0597">Phosphoprotein</keyword>
<feature type="compositionally biased region" description="Basic and acidic residues" evidence="9">
    <location>
        <begin position="380"/>
        <end position="396"/>
    </location>
</feature>
<keyword evidence="5" id="KW-0805">Transcription regulation</keyword>
<protein>
    <recommendedName>
        <fullName evidence="2">histidine kinase</fullName>
        <ecNumber evidence="2">2.7.13.3</ecNumber>
    </recommendedName>
</protein>
<dbReference type="RefSeq" id="WP_207691724.1">
    <property type="nucleotide sequence ID" value="NZ_CP061799.1"/>
</dbReference>
<dbReference type="PANTHER" id="PTHR43547:SF2">
    <property type="entry name" value="HYBRID SIGNAL TRANSDUCTION HISTIDINE KINASE C"/>
    <property type="match status" value="1"/>
</dbReference>
<sequence>MKTSKKLLLVDDEDGIRRVLAISLADMGYDVKTAENGSDALEKFKQIEPDIVLTDIKMPVMGGIDLLKKIKQDNPDTEVIMITGHGDIDLAIQSLKYEATDFVTKPINDDVLEIALKRAEERITMRQKLREYTENLEKLVEEKSRKIVAAEKMASVGETVAGLSHSIKNIASGLKGGAFVLEKGIELDNKEYLNQGWEMLRGNVDKITRLSLDLLDYAKTAKMDFSLCDPNVPLQEVADLMTHRAASHGICLDVCTDKNLENVYVDSEAIHRCLLNLVSNAIDACREQGCMEKRIITLKILRTNNHGIQYQVEDTCCGMEKEVQENLFQRFFTTKGSKGTGIGLMLTKKIIDEHKGTISVKSEKGKGSVFNIHLPGIIPDPDRDLKQDQNKNPENG</sequence>
<dbReference type="InterPro" id="IPR036890">
    <property type="entry name" value="HATPase_C_sf"/>
</dbReference>
<gene>
    <name evidence="12" type="ORF">dnl_23330</name>
</gene>
<feature type="domain" description="Response regulatory" evidence="11">
    <location>
        <begin position="6"/>
        <end position="120"/>
    </location>
</feature>
<evidence type="ECO:0000256" key="9">
    <source>
        <dbReference type="SAM" id="MobiDB-lite"/>
    </source>
</evidence>
<dbReference type="SMART" id="SM00448">
    <property type="entry name" value="REC"/>
    <property type="match status" value="1"/>
</dbReference>
<dbReference type="PROSITE" id="PS50110">
    <property type="entry name" value="RESPONSE_REGULATORY"/>
    <property type="match status" value="1"/>
</dbReference>
<feature type="domain" description="Histidine kinase" evidence="10">
    <location>
        <begin position="162"/>
        <end position="378"/>
    </location>
</feature>
<evidence type="ECO:0000256" key="8">
    <source>
        <dbReference type="SAM" id="Coils"/>
    </source>
</evidence>
<dbReference type="PRINTS" id="PR00344">
    <property type="entry name" value="BCTRLSENSOR"/>
</dbReference>
<evidence type="ECO:0000256" key="2">
    <source>
        <dbReference type="ARBA" id="ARBA00012438"/>
    </source>
</evidence>
<dbReference type="EC" id="2.7.13.3" evidence="2"/>